<proteinExistence type="predicted"/>
<keyword evidence="2" id="KW-1185">Reference proteome</keyword>
<name>A0A1D1V202_RAMVA</name>
<dbReference type="AlphaFoldDB" id="A0A1D1V202"/>
<dbReference type="STRING" id="947166.A0A1D1V202"/>
<accession>A0A1D1V202</accession>
<protein>
    <recommendedName>
        <fullName evidence="3">Trichohyalin-plectin-homology domain-containing protein</fullName>
    </recommendedName>
</protein>
<gene>
    <name evidence="1" type="primary">RvY_05526-1</name>
    <name evidence="1" type="synonym">RvY_05526.1</name>
    <name evidence="1" type="ORF">RvY_05526</name>
</gene>
<dbReference type="EMBL" id="BDGG01000002">
    <property type="protein sequence ID" value="GAU93607.1"/>
    <property type="molecule type" value="Genomic_DNA"/>
</dbReference>
<dbReference type="Proteomes" id="UP000186922">
    <property type="component" value="Unassembled WGS sequence"/>
</dbReference>
<reference evidence="1 2" key="1">
    <citation type="journal article" date="2016" name="Nat. Commun.">
        <title>Extremotolerant tardigrade genome and improved radiotolerance of human cultured cells by tardigrade-unique protein.</title>
        <authorList>
            <person name="Hashimoto T."/>
            <person name="Horikawa D.D."/>
            <person name="Saito Y."/>
            <person name="Kuwahara H."/>
            <person name="Kozuka-Hata H."/>
            <person name="Shin-I T."/>
            <person name="Minakuchi Y."/>
            <person name="Ohishi K."/>
            <person name="Motoyama A."/>
            <person name="Aizu T."/>
            <person name="Enomoto A."/>
            <person name="Kondo K."/>
            <person name="Tanaka S."/>
            <person name="Hara Y."/>
            <person name="Koshikawa S."/>
            <person name="Sagara H."/>
            <person name="Miura T."/>
            <person name="Yokobori S."/>
            <person name="Miyagawa K."/>
            <person name="Suzuki Y."/>
            <person name="Kubo T."/>
            <person name="Oyama M."/>
            <person name="Kohara Y."/>
            <person name="Fujiyama A."/>
            <person name="Arakawa K."/>
            <person name="Katayama T."/>
            <person name="Toyoda A."/>
            <person name="Kunieda T."/>
        </authorList>
    </citation>
    <scope>NUCLEOTIDE SEQUENCE [LARGE SCALE GENOMIC DNA]</scope>
    <source>
        <strain evidence="1 2">YOKOZUNA-1</strain>
    </source>
</reference>
<comment type="caution">
    <text evidence="1">The sequence shown here is derived from an EMBL/GenBank/DDBJ whole genome shotgun (WGS) entry which is preliminary data.</text>
</comment>
<organism evidence="1 2">
    <name type="scientific">Ramazzottius varieornatus</name>
    <name type="common">Water bear</name>
    <name type="synonym">Tardigrade</name>
    <dbReference type="NCBI Taxonomy" id="947166"/>
    <lineage>
        <taxon>Eukaryota</taxon>
        <taxon>Metazoa</taxon>
        <taxon>Ecdysozoa</taxon>
        <taxon>Tardigrada</taxon>
        <taxon>Eutardigrada</taxon>
        <taxon>Parachela</taxon>
        <taxon>Hypsibioidea</taxon>
        <taxon>Ramazzottiidae</taxon>
        <taxon>Ramazzottius</taxon>
    </lineage>
</organism>
<evidence type="ECO:0000313" key="1">
    <source>
        <dbReference type="EMBL" id="GAU93607.1"/>
    </source>
</evidence>
<evidence type="ECO:0008006" key="3">
    <source>
        <dbReference type="Google" id="ProtNLM"/>
    </source>
</evidence>
<evidence type="ECO:0000313" key="2">
    <source>
        <dbReference type="Proteomes" id="UP000186922"/>
    </source>
</evidence>
<dbReference type="OrthoDB" id="10622129at2759"/>
<sequence>MVRGEGKMFLNRPPSVELTKREKLQRIRELIRQRRLPVWCDPYVPRWTPPKDALSNHQQEDANRVKQERLKDFREWYLARDTGQFEEKRQANREKAEVDAQLYYDEMEISDRVAELQDVLKNDEQQIKSELRAYHAAQPSDLEAKRERTIFLKDKHHREEAAFVEKQRERQWKSSTAAEEIRRWEAKAHKEQAARDLEELQYFKLLEKLEDTEVDMYFEKLRLARIAKERKDMDEREREHQVLEWRGQNALIEQMLEHAHKKEEAAKKKETETYERIHFEERLKFDAFKDRFEDHIEKLRLRDELTHQVKSKYMVLEKKKQDEIDRKAMVAWQKQLVEEGEEQNASKRKLKAALYKRQLEGIAYKKLLKEVSNQSQIARDKAVAEYVKEMQLDALYTYLDCLKTRQGLQSRTDKELAFQIKTHAAEKIAKEAAKVHELEQERTQQAKHKAYLAQKAAEKRHQQRISAHVLKAQAADKTFKEQQVAAQDLQFGLDQEAKRVAEDEYIGKMASQLGFPVPSRVTKFSI</sequence>